<evidence type="ECO:0000313" key="3">
    <source>
        <dbReference type="EMBL" id="EGG06436.1"/>
    </source>
</evidence>
<dbReference type="OrthoDB" id="2513945at2759"/>
<protein>
    <submittedName>
        <fullName evidence="3">Secreted protein</fullName>
    </submittedName>
</protein>
<feature type="chain" id="PRO_5003315358" evidence="2">
    <location>
        <begin position="22"/>
        <end position="200"/>
    </location>
</feature>
<keyword evidence="4" id="KW-1185">Reference proteome</keyword>
<dbReference type="KEGG" id="mlr:MELLADRAFT_106758"/>
<feature type="signal peptide" evidence="2">
    <location>
        <begin position="1"/>
        <end position="21"/>
    </location>
</feature>
<dbReference type="Proteomes" id="UP000001072">
    <property type="component" value="Unassembled WGS sequence"/>
</dbReference>
<dbReference type="GeneID" id="18922982"/>
<dbReference type="HOGENOM" id="CLU_1235275_0_0_1"/>
<name>F4RMJ6_MELLP</name>
<dbReference type="EMBL" id="GL883108">
    <property type="protein sequence ID" value="EGG06436.1"/>
    <property type="molecule type" value="Genomic_DNA"/>
</dbReference>
<dbReference type="AlphaFoldDB" id="F4RMJ6"/>
<feature type="compositionally biased region" description="Polar residues" evidence="1">
    <location>
        <begin position="142"/>
        <end position="159"/>
    </location>
</feature>
<sequence>MSSRFCVALLAILSVVSLARTQVDQPTSPTKCTEYNQVNTTKAQCNEIFTCPGKCTGSVVAKSCRMIRPDTDFLGNPNATAPPNEVIPQVNCTITFGRNTAQAKSCDTETASYSCTGGIVPDTYALCYQCGTLQGDAGTPGGSPNKTTTPPSTAQNGSMTPDTTSTPPTTSNTTSAGNTQRIDMQQGLVLASLSLFMLSV</sequence>
<accession>F4RMJ6</accession>
<gene>
    <name evidence="3" type="ORF">MELLADRAFT_106758</name>
</gene>
<evidence type="ECO:0000256" key="2">
    <source>
        <dbReference type="SAM" id="SignalP"/>
    </source>
</evidence>
<proteinExistence type="predicted"/>
<evidence type="ECO:0000313" key="4">
    <source>
        <dbReference type="Proteomes" id="UP000001072"/>
    </source>
</evidence>
<organism evidence="4">
    <name type="scientific">Melampsora larici-populina (strain 98AG31 / pathotype 3-4-7)</name>
    <name type="common">Poplar leaf rust fungus</name>
    <dbReference type="NCBI Taxonomy" id="747676"/>
    <lineage>
        <taxon>Eukaryota</taxon>
        <taxon>Fungi</taxon>
        <taxon>Dikarya</taxon>
        <taxon>Basidiomycota</taxon>
        <taxon>Pucciniomycotina</taxon>
        <taxon>Pucciniomycetes</taxon>
        <taxon>Pucciniales</taxon>
        <taxon>Melampsoraceae</taxon>
        <taxon>Melampsora</taxon>
    </lineage>
</organism>
<dbReference type="RefSeq" id="XP_007410270.1">
    <property type="nucleotide sequence ID" value="XM_007410208.1"/>
</dbReference>
<dbReference type="VEuPathDB" id="FungiDB:MELLADRAFT_106758"/>
<keyword evidence="2" id="KW-0732">Signal</keyword>
<feature type="compositionally biased region" description="Low complexity" evidence="1">
    <location>
        <begin position="160"/>
        <end position="175"/>
    </location>
</feature>
<reference evidence="4" key="1">
    <citation type="journal article" date="2011" name="Proc. Natl. Acad. Sci. U.S.A.">
        <title>Obligate biotrophy features unraveled by the genomic analysis of rust fungi.</title>
        <authorList>
            <person name="Duplessis S."/>
            <person name="Cuomo C.A."/>
            <person name="Lin Y.-C."/>
            <person name="Aerts A."/>
            <person name="Tisserant E."/>
            <person name="Veneault-Fourrey C."/>
            <person name="Joly D.L."/>
            <person name="Hacquard S."/>
            <person name="Amselem J."/>
            <person name="Cantarel B.L."/>
            <person name="Chiu R."/>
            <person name="Coutinho P.M."/>
            <person name="Feau N."/>
            <person name="Field M."/>
            <person name="Frey P."/>
            <person name="Gelhaye E."/>
            <person name="Goldberg J."/>
            <person name="Grabherr M.G."/>
            <person name="Kodira C.D."/>
            <person name="Kohler A."/>
            <person name="Kuees U."/>
            <person name="Lindquist E.A."/>
            <person name="Lucas S.M."/>
            <person name="Mago R."/>
            <person name="Mauceli E."/>
            <person name="Morin E."/>
            <person name="Murat C."/>
            <person name="Pangilinan J.L."/>
            <person name="Park R."/>
            <person name="Pearson M."/>
            <person name="Quesneville H."/>
            <person name="Rouhier N."/>
            <person name="Sakthikumar S."/>
            <person name="Salamov A.A."/>
            <person name="Schmutz J."/>
            <person name="Selles B."/>
            <person name="Shapiro H."/>
            <person name="Tanguay P."/>
            <person name="Tuskan G.A."/>
            <person name="Henrissat B."/>
            <person name="Van de Peer Y."/>
            <person name="Rouze P."/>
            <person name="Ellis J.G."/>
            <person name="Dodds P.N."/>
            <person name="Schein J.E."/>
            <person name="Zhong S."/>
            <person name="Hamelin R.C."/>
            <person name="Grigoriev I.V."/>
            <person name="Szabo L.J."/>
            <person name="Martin F."/>
        </authorList>
    </citation>
    <scope>NUCLEOTIDE SEQUENCE [LARGE SCALE GENOMIC DNA]</scope>
    <source>
        <strain evidence="4">98AG31 / pathotype 3-4-7</strain>
    </source>
</reference>
<feature type="region of interest" description="Disordered" evidence="1">
    <location>
        <begin position="138"/>
        <end position="180"/>
    </location>
</feature>
<evidence type="ECO:0000256" key="1">
    <source>
        <dbReference type="SAM" id="MobiDB-lite"/>
    </source>
</evidence>
<dbReference type="InParanoid" id="F4RMJ6"/>